<comment type="caution">
    <text evidence="5">The sequence shown here is derived from an EMBL/GenBank/DDBJ whole genome shotgun (WGS) entry which is preliminary data.</text>
</comment>
<dbReference type="GO" id="GO:0016887">
    <property type="term" value="F:ATP hydrolysis activity"/>
    <property type="evidence" value="ECO:0007669"/>
    <property type="project" value="InterPro"/>
</dbReference>
<dbReference type="EMBL" id="SOSA01000422">
    <property type="protein sequence ID" value="THC91369.1"/>
    <property type="molecule type" value="Genomic_DNA"/>
</dbReference>
<dbReference type="InterPro" id="IPR027417">
    <property type="entry name" value="P-loop_NTPase"/>
</dbReference>
<dbReference type="GO" id="GO:0042626">
    <property type="term" value="F:ATPase-coupled transmembrane transporter activity"/>
    <property type="evidence" value="ECO:0007669"/>
    <property type="project" value="TreeGrafter"/>
</dbReference>
<keyword evidence="3" id="KW-0812">Transmembrane</keyword>
<dbReference type="GO" id="GO:0005524">
    <property type="term" value="F:ATP binding"/>
    <property type="evidence" value="ECO:0007669"/>
    <property type="project" value="UniProtKB-KW"/>
</dbReference>
<dbReference type="Pfam" id="PF00005">
    <property type="entry name" value="ABC_tran"/>
    <property type="match status" value="1"/>
</dbReference>
<keyword evidence="2" id="KW-0067">ATP-binding</keyword>
<dbReference type="InterPro" id="IPR003439">
    <property type="entry name" value="ABC_transporter-like_ATP-bd"/>
</dbReference>
<reference evidence="5 6" key="1">
    <citation type="submission" date="2019-03" db="EMBL/GenBank/DDBJ databases">
        <title>The genome sequence of a newly discovered highly antifungal drug resistant Aspergillus species, Aspergillus tanneri NIH 1004.</title>
        <authorList>
            <person name="Mounaud S."/>
            <person name="Singh I."/>
            <person name="Joardar V."/>
            <person name="Pakala S."/>
            <person name="Pakala S."/>
            <person name="Venepally P."/>
            <person name="Hoover J."/>
            <person name="Nierman W."/>
            <person name="Chung J."/>
            <person name="Losada L."/>
        </authorList>
    </citation>
    <scope>NUCLEOTIDE SEQUENCE [LARGE SCALE GENOMIC DNA]</scope>
    <source>
        <strain evidence="5 6">NIH1004</strain>
    </source>
</reference>
<keyword evidence="6" id="KW-1185">Reference proteome</keyword>
<protein>
    <recommendedName>
        <fullName evidence="4">ABC transporter domain-containing protein</fullName>
    </recommendedName>
</protein>
<evidence type="ECO:0000259" key="4">
    <source>
        <dbReference type="Pfam" id="PF00005"/>
    </source>
</evidence>
<evidence type="ECO:0000256" key="1">
    <source>
        <dbReference type="ARBA" id="ARBA00022741"/>
    </source>
</evidence>
<dbReference type="InterPro" id="IPR050173">
    <property type="entry name" value="ABC_transporter_C-like"/>
</dbReference>
<gene>
    <name evidence="5" type="ORF">EYZ11_009168</name>
</gene>
<organism evidence="5 6">
    <name type="scientific">Aspergillus tanneri</name>
    <dbReference type="NCBI Taxonomy" id="1220188"/>
    <lineage>
        <taxon>Eukaryota</taxon>
        <taxon>Fungi</taxon>
        <taxon>Dikarya</taxon>
        <taxon>Ascomycota</taxon>
        <taxon>Pezizomycotina</taxon>
        <taxon>Eurotiomycetes</taxon>
        <taxon>Eurotiomycetidae</taxon>
        <taxon>Eurotiales</taxon>
        <taxon>Aspergillaceae</taxon>
        <taxon>Aspergillus</taxon>
        <taxon>Aspergillus subgen. Circumdati</taxon>
    </lineage>
</organism>
<feature type="domain" description="ABC transporter" evidence="4">
    <location>
        <begin position="17"/>
        <end position="82"/>
    </location>
</feature>
<dbReference type="AlphaFoldDB" id="A0A4S3J8J1"/>
<evidence type="ECO:0000256" key="2">
    <source>
        <dbReference type="ARBA" id="ARBA00022840"/>
    </source>
</evidence>
<keyword evidence="3" id="KW-0472">Membrane</keyword>
<accession>A0A4S3J8J1</accession>
<dbReference type="Proteomes" id="UP000308092">
    <property type="component" value="Unassembled WGS sequence"/>
</dbReference>
<dbReference type="SUPFAM" id="SSF52540">
    <property type="entry name" value="P-loop containing nucleoside triphosphate hydrolases"/>
    <property type="match status" value="1"/>
</dbReference>
<keyword evidence="3" id="KW-1133">Transmembrane helix</keyword>
<dbReference type="PANTHER" id="PTHR24223">
    <property type="entry name" value="ATP-BINDING CASSETTE SUB-FAMILY C"/>
    <property type="match status" value="1"/>
</dbReference>
<dbReference type="GO" id="GO:0016020">
    <property type="term" value="C:membrane"/>
    <property type="evidence" value="ECO:0007669"/>
    <property type="project" value="TreeGrafter"/>
</dbReference>
<sequence>MRHIVHMPPQWPVLLINIDFDIPAGERVAVVRRTGAGKSTSTLALIRALESVSGQITIDGINIASITLDQLRQAVTLVPKTRPLSMAACEIILIDSTITLTPIGTRLCANFNSSRLCLSVAWTIRLQPYPWASVSWVAIIAAGTTVLTIAHRLLSIADYD</sequence>
<dbReference type="VEuPathDB" id="FungiDB:EYZ11_009168"/>
<evidence type="ECO:0000256" key="3">
    <source>
        <dbReference type="SAM" id="Phobius"/>
    </source>
</evidence>
<evidence type="ECO:0000313" key="6">
    <source>
        <dbReference type="Proteomes" id="UP000308092"/>
    </source>
</evidence>
<evidence type="ECO:0000313" key="5">
    <source>
        <dbReference type="EMBL" id="THC91369.1"/>
    </source>
</evidence>
<dbReference type="STRING" id="1220188.A0A4S3J8J1"/>
<feature type="transmembrane region" description="Helical" evidence="3">
    <location>
        <begin position="134"/>
        <end position="154"/>
    </location>
</feature>
<dbReference type="Gene3D" id="3.40.50.300">
    <property type="entry name" value="P-loop containing nucleotide triphosphate hydrolases"/>
    <property type="match status" value="1"/>
</dbReference>
<proteinExistence type="predicted"/>
<keyword evidence="1" id="KW-0547">Nucleotide-binding</keyword>
<name>A0A4S3J8J1_9EURO</name>